<evidence type="ECO:0000313" key="3">
    <source>
        <dbReference type="Proteomes" id="UP000176868"/>
    </source>
</evidence>
<dbReference type="InterPro" id="IPR001357">
    <property type="entry name" value="BRCT_dom"/>
</dbReference>
<accession>A0A1G2V6S9</accession>
<dbReference type="Pfam" id="PF00533">
    <property type="entry name" value="BRCT"/>
    <property type="match status" value="1"/>
</dbReference>
<proteinExistence type="predicted"/>
<dbReference type="CDD" id="cd17748">
    <property type="entry name" value="BRCT_DNA_ligase_like"/>
    <property type="match status" value="1"/>
</dbReference>
<dbReference type="InterPro" id="IPR036420">
    <property type="entry name" value="BRCT_dom_sf"/>
</dbReference>
<dbReference type="STRING" id="1802782.A2544_01605"/>
<dbReference type="Gene3D" id="3.40.50.10190">
    <property type="entry name" value="BRCT domain"/>
    <property type="match status" value="1"/>
</dbReference>
<protein>
    <recommendedName>
        <fullName evidence="1">BRCT domain-containing protein</fullName>
    </recommendedName>
</protein>
<evidence type="ECO:0000259" key="1">
    <source>
        <dbReference type="PROSITE" id="PS50172"/>
    </source>
</evidence>
<dbReference type="PROSITE" id="PS50172">
    <property type="entry name" value="BRCT"/>
    <property type="match status" value="1"/>
</dbReference>
<evidence type="ECO:0000313" key="2">
    <source>
        <dbReference type="EMBL" id="OHB17329.1"/>
    </source>
</evidence>
<name>A0A1G2V6S9_9BACT</name>
<organism evidence="2 3">
    <name type="scientific">Candidatus Zambryskibacteria bacterium RIFOXYD2_FULL_43_10</name>
    <dbReference type="NCBI Taxonomy" id="1802782"/>
    <lineage>
        <taxon>Bacteria</taxon>
        <taxon>Candidatus Zambryskiibacteriota</taxon>
    </lineage>
</organism>
<feature type="domain" description="BRCT" evidence="1">
    <location>
        <begin position="35"/>
        <end position="112"/>
    </location>
</feature>
<comment type="caution">
    <text evidence="2">The sequence shown here is derived from an EMBL/GenBank/DDBJ whole genome shotgun (WGS) entry which is preliminary data.</text>
</comment>
<dbReference type="AlphaFoldDB" id="A0A1G2V6S9"/>
<dbReference type="EMBL" id="MHWZ01000023">
    <property type="protein sequence ID" value="OHB17329.1"/>
    <property type="molecule type" value="Genomic_DNA"/>
</dbReference>
<dbReference type="SUPFAM" id="SSF52113">
    <property type="entry name" value="BRCT domain"/>
    <property type="match status" value="1"/>
</dbReference>
<dbReference type="SMART" id="SM00292">
    <property type="entry name" value="BRCT"/>
    <property type="match status" value="1"/>
</dbReference>
<dbReference type="Proteomes" id="UP000176868">
    <property type="component" value="Unassembled WGS sequence"/>
</dbReference>
<gene>
    <name evidence="2" type="ORF">A2544_01605</name>
</gene>
<reference evidence="2 3" key="1">
    <citation type="journal article" date="2016" name="Nat. Commun.">
        <title>Thousands of microbial genomes shed light on interconnected biogeochemical processes in an aquifer system.</title>
        <authorList>
            <person name="Anantharaman K."/>
            <person name="Brown C.T."/>
            <person name="Hug L.A."/>
            <person name="Sharon I."/>
            <person name="Castelle C.J."/>
            <person name="Probst A.J."/>
            <person name="Thomas B.C."/>
            <person name="Singh A."/>
            <person name="Wilkins M.J."/>
            <person name="Karaoz U."/>
            <person name="Brodie E.L."/>
            <person name="Williams K.H."/>
            <person name="Hubbard S.S."/>
            <person name="Banfield J.F."/>
        </authorList>
    </citation>
    <scope>NUCLEOTIDE SEQUENCE [LARGE SCALE GENOMIC DNA]</scope>
</reference>
<sequence length="112" mass="12770">MARSIIDWFADKENKKLFARLLKQIHILPVQSRASDRGALMGKSFVLTGTLEGMSREEAKEKIRELGGKVHESVSKNTDYVIYGRDPGEKFDKAKKLEVRILNEKEFSNMLG</sequence>